<evidence type="ECO:0000256" key="1">
    <source>
        <dbReference type="ARBA" id="ARBA00022448"/>
    </source>
</evidence>
<dbReference type="Pfam" id="PF00005">
    <property type="entry name" value="ABC_tran"/>
    <property type="match status" value="1"/>
</dbReference>
<dbReference type="PANTHER" id="PTHR42734:SF18">
    <property type="entry name" value="VITAMIN B12 IMPORT ATP-BINDING PROTEIN BTUD"/>
    <property type="match status" value="1"/>
</dbReference>
<dbReference type="EC" id="7.6.2.8" evidence="8"/>
<comment type="subcellular location">
    <subcellularLocation>
        <location evidence="8">Cell membrane</location>
        <topology evidence="8">Peripheral membrane protein</topology>
    </subcellularLocation>
</comment>
<dbReference type="eggNOG" id="COG4138">
    <property type="taxonomic scope" value="Bacteria"/>
</dbReference>
<feature type="binding site" evidence="8">
    <location>
        <begin position="29"/>
        <end position="36"/>
    </location>
    <ligand>
        <name>ATP</name>
        <dbReference type="ChEBI" id="CHEBI:30616"/>
    </ligand>
</feature>
<evidence type="ECO:0000313" key="10">
    <source>
        <dbReference type="EMBL" id="ELN6932491.1"/>
    </source>
</evidence>
<dbReference type="EMBL" id="JMCG01000001">
    <property type="protein sequence ID" value="KGK11135.1"/>
    <property type="molecule type" value="Genomic_DNA"/>
</dbReference>
<organism evidence="11 12">
    <name type="scientific">Vibrio navarrensis</name>
    <dbReference type="NCBI Taxonomy" id="29495"/>
    <lineage>
        <taxon>Bacteria</taxon>
        <taxon>Pseudomonadati</taxon>
        <taxon>Pseudomonadota</taxon>
        <taxon>Gammaproteobacteria</taxon>
        <taxon>Vibrionales</taxon>
        <taxon>Vibrionaceae</taxon>
        <taxon>Vibrio</taxon>
    </lineage>
</organism>
<dbReference type="GO" id="GO:0016887">
    <property type="term" value="F:ATP hydrolysis activity"/>
    <property type="evidence" value="ECO:0007669"/>
    <property type="project" value="InterPro"/>
</dbReference>
<dbReference type="InterPro" id="IPR027417">
    <property type="entry name" value="P-loop_NTPase"/>
</dbReference>
<dbReference type="InterPro" id="IPR003593">
    <property type="entry name" value="AAA+_ATPase"/>
</dbReference>
<dbReference type="GO" id="GO:0005886">
    <property type="term" value="C:plasma membrane"/>
    <property type="evidence" value="ECO:0007669"/>
    <property type="project" value="UniProtKB-SubCell"/>
</dbReference>
<keyword evidence="6 8" id="KW-1278">Translocase</keyword>
<keyword evidence="3" id="KW-0997">Cell inner membrane</keyword>
<keyword evidence="2 8" id="KW-1003">Cell membrane</keyword>
<evidence type="ECO:0000313" key="12">
    <source>
        <dbReference type="Proteomes" id="UP000029994"/>
    </source>
</evidence>
<keyword evidence="5 8" id="KW-0067">ATP-binding</keyword>
<dbReference type="InterPro" id="IPR050153">
    <property type="entry name" value="Metal_Ion_Import_ABC"/>
</dbReference>
<evidence type="ECO:0000256" key="5">
    <source>
        <dbReference type="ARBA" id="ARBA00022840"/>
    </source>
</evidence>
<dbReference type="FunFam" id="3.40.50.300:FF:000462">
    <property type="entry name" value="Vitamin B12 import ATP-binding protein BtuD"/>
    <property type="match status" value="1"/>
</dbReference>
<keyword evidence="7 8" id="KW-0472">Membrane</keyword>
<comment type="catalytic activity">
    <reaction evidence="8">
        <text>an R-cob(III)alamin(out) + ATP + H2O = an R-cob(III)alamin(in) + ADP + phosphate + H(+)</text>
        <dbReference type="Rhea" id="RHEA:17873"/>
        <dbReference type="ChEBI" id="CHEBI:15377"/>
        <dbReference type="ChEBI" id="CHEBI:15378"/>
        <dbReference type="ChEBI" id="CHEBI:30616"/>
        <dbReference type="ChEBI" id="CHEBI:43474"/>
        <dbReference type="ChEBI" id="CHEBI:140785"/>
        <dbReference type="ChEBI" id="CHEBI:456216"/>
        <dbReference type="EC" id="7.6.2.8"/>
    </reaction>
</comment>
<dbReference type="EMBL" id="ABNSCA010000004">
    <property type="protein sequence ID" value="ELN6932491.1"/>
    <property type="molecule type" value="Genomic_DNA"/>
</dbReference>
<gene>
    <name evidence="8 10" type="primary">btuD</name>
    <name evidence="11" type="ORF">EA26_07375</name>
    <name evidence="10" type="ORF">RZY48_001882</name>
</gene>
<evidence type="ECO:0000256" key="6">
    <source>
        <dbReference type="ARBA" id="ARBA00022967"/>
    </source>
</evidence>
<dbReference type="HAMAP" id="MF_01005">
    <property type="entry name" value="BtuD"/>
    <property type="match status" value="1"/>
</dbReference>
<dbReference type="Gene3D" id="3.40.50.300">
    <property type="entry name" value="P-loop containing nucleotide triphosphate hydrolases"/>
    <property type="match status" value="1"/>
</dbReference>
<comment type="caution">
    <text evidence="11">The sequence shown here is derived from an EMBL/GenBank/DDBJ whole genome shotgun (WGS) entry which is preliminary data.</text>
</comment>
<evidence type="ECO:0000256" key="2">
    <source>
        <dbReference type="ARBA" id="ARBA00022475"/>
    </source>
</evidence>
<dbReference type="InterPro" id="IPR023693">
    <property type="entry name" value="ABC_transptr_BtuD"/>
</dbReference>
<dbReference type="GeneID" id="43683017"/>
<feature type="domain" description="ABC transporter" evidence="9">
    <location>
        <begin position="1"/>
        <end position="239"/>
    </location>
</feature>
<evidence type="ECO:0000256" key="7">
    <source>
        <dbReference type="ARBA" id="ARBA00023136"/>
    </source>
</evidence>
<keyword evidence="4 8" id="KW-0547">Nucleotide-binding</keyword>
<comment type="subunit">
    <text evidence="8">The complex is composed of two ATP-binding proteins (BtuD), two transmembrane proteins (BtuC) and a solute-binding protein (BtuF).</text>
</comment>
<dbReference type="AlphaFoldDB" id="A0A099LSP7"/>
<dbReference type="RefSeq" id="WP_039426183.1">
    <property type="nucleotide sequence ID" value="NZ_CAWPVW010000076.1"/>
</dbReference>
<dbReference type="Proteomes" id="UP000029994">
    <property type="component" value="Unassembled WGS sequence"/>
</dbReference>
<comment type="similarity">
    <text evidence="8">Belongs to the ABC transporter superfamily. Vitamin B12 importer (TC 3.A.1.13.1) family.</text>
</comment>
<dbReference type="GO" id="GO:0005524">
    <property type="term" value="F:ATP binding"/>
    <property type="evidence" value="ECO:0007669"/>
    <property type="project" value="UniProtKB-KW"/>
</dbReference>
<proteinExistence type="inferred from homology"/>
<evidence type="ECO:0000256" key="3">
    <source>
        <dbReference type="ARBA" id="ARBA00022519"/>
    </source>
</evidence>
<dbReference type="Proteomes" id="UP001253463">
    <property type="component" value="Unassembled WGS sequence"/>
</dbReference>
<reference evidence="10" key="2">
    <citation type="submission" date="2023-10" db="EMBL/GenBank/DDBJ databases">
        <authorList>
            <consortium name="PulseNet: The National Subtyping Network for Foodborne Disease Surveillance"/>
        </authorList>
    </citation>
    <scope>NUCLEOTIDE SEQUENCE</scope>
    <source>
        <strain evidence="10">PNUSAV004886</strain>
    </source>
</reference>
<dbReference type="STRING" id="29495.EA26_07375"/>
<dbReference type="PANTHER" id="PTHR42734">
    <property type="entry name" value="METAL TRANSPORT SYSTEM ATP-BINDING PROTEIN TM_0124-RELATED"/>
    <property type="match status" value="1"/>
</dbReference>
<keyword evidence="12" id="KW-1185">Reference proteome</keyword>
<protein>
    <recommendedName>
        <fullName evidence="8">Vitamin B12 import ATP-binding protein BtuD</fullName>
        <ecNumber evidence="8">7.6.2.8</ecNumber>
    </recommendedName>
    <alternativeName>
        <fullName evidence="8">Vitamin B12-transporting ATPase</fullName>
    </alternativeName>
</protein>
<evidence type="ECO:0000256" key="4">
    <source>
        <dbReference type="ARBA" id="ARBA00022741"/>
    </source>
</evidence>
<reference evidence="11 12" key="1">
    <citation type="submission" date="2014-04" db="EMBL/GenBank/DDBJ databases">
        <title>Genome sequencing of Vibrio navarrensis strains.</title>
        <authorList>
            <person name="Gladney L.M."/>
            <person name="Katz L.S."/>
            <person name="Marino-Ramirez L."/>
            <person name="Jordan I.K."/>
        </authorList>
    </citation>
    <scope>NUCLEOTIDE SEQUENCE [LARGE SCALE GENOMIC DNA]</scope>
    <source>
        <strain evidence="11 12">ATCC 51183</strain>
    </source>
</reference>
<dbReference type="GO" id="GO:0015420">
    <property type="term" value="F:ABC-type vitamin B12 transporter activity"/>
    <property type="evidence" value="ECO:0007669"/>
    <property type="project" value="UniProtKB-UniRule"/>
</dbReference>
<dbReference type="PROSITE" id="PS50893">
    <property type="entry name" value="ABC_TRANSPORTER_2"/>
    <property type="match status" value="1"/>
</dbReference>
<dbReference type="SUPFAM" id="SSF52540">
    <property type="entry name" value="P-loop containing nucleoside triphosphate hydrolases"/>
    <property type="match status" value="1"/>
</dbReference>
<name>A0A099LSP7_9VIBR</name>
<dbReference type="CDD" id="cd03214">
    <property type="entry name" value="ABC_Iron-Siderophores_B12_Hemin"/>
    <property type="match status" value="1"/>
</dbReference>
<accession>A0A099LSP7</accession>
<evidence type="ECO:0000313" key="11">
    <source>
        <dbReference type="EMBL" id="KGK11135.1"/>
    </source>
</evidence>
<keyword evidence="1 8" id="KW-0813">Transport</keyword>
<evidence type="ECO:0000256" key="8">
    <source>
        <dbReference type="HAMAP-Rule" id="MF_01005"/>
    </source>
</evidence>
<dbReference type="SMART" id="SM00382">
    <property type="entry name" value="AAA"/>
    <property type="match status" value="1"/>
</dbReference>
<comment type="function">
    <text evidence="8">Part of the ABC transporter complex BtuCDF involved in vitamin B12 import. Responsible for energy coupling to the transport system.</text>
</comment>
<sequence>MQVNHIGVGHRLLPLSFQCQAGEKVYLVGPNGSGKSTLLSALSGVLSRRDGGQGEVQLDTVSLLTLPLTEQARFRAYLSQQAKPAFHIDVYQMLALSLPAGCKPSDSHVKQAVAQLCALLQLEDKLHRRVQTLSGGEWQRVRLAAVCLQVWRELNPFSQLLLLDEPAAPLDVAQEKWLYQLIDVISAQGITVVVANHDLNRVCQHADKVLLLNQGVMEAYGTPEQVMTVEHLQKVFRTSVKKVMVDDNPYLIFT</sequence>
<dbReference type="NCBIfam" id="NF002981">
    <property type="entry name" value="PRK03695.1"/>
    <property type="match status" value="1"/>
</dbReference>
<evidence type="ECO:0000259" key="9">
    <source>
        <dbReference type="PROSITE" id="PS50893"/>
    </source>
</evidence>
<dbReference type="InterPro" id="IPR003439">
    <property type="entry name" value="ABC_transporter-like_ATP-bd"/>
</dbReference>